<evidence type="ECO:0000313" key="2">
    <source>
        <dbReference type="Proteomes" id="UP000232693"/>
    </source>
</evidence>
<proteinExistence type="predicted"/>
<accession>A0A2K9AGC2</accession>
<name>A0A2K9AGC2_9GAMM</name>
<evidence type="ECO:0000313" key="1">
    <source>
        <dbReference type="EMBL" id="AUD79446.1"/>
    </source>
</evidence>
<organism evidence="1 2">
    <name type="scientific">Kangiella profundi</name>
    <dbReference type="NCBI Taxonomy" id="1561924"/>
    <lineage>
        <taxon>Bacteria</taxon>
        <taxon>Pseudomonadati</taxon>
        <taxon>Pseudomonadota</taxon>
        <taxon>Gammaproteobacteria</taxon>
        <taxon>Kangiellales</taxon>
        <taxon>Kangiellaceae</taxon>
        <taxon>Kangiella</taxon>
    </lineage>
</organism>
<dbReference type="Proteomes" id="UP000232693">
    <property type="component" value="Chromosome"/>
</dbReference>
<dbReference type="OrthoDB" id="6191257at2"/>
<gene>
    <name evidence="1" type="ORF">CW740_09420</name>
</gene>
<protein>
    <submittedName>
        <fullName evidence="1">Uncharacterized protein</fullName>
    </submittedName>
</protein>
<dbReference type="AlphaFoldDB" id="A0A2K9AGC2"/>
<sequence>MLTTASASQLGSFIYAQDNDSIEAVAKGLYENDSVFKVVIYQRDGTEMARLEADELPSDLRSMVADIYFQEKKNGYLTLYFSPDAQATSISQVIAEPFMIWIISGFSWALLLFVISFKKIRSWWKNRPIKDDVSSISKESPSQNQLLRQLLKHSNGKKHQSDSKATLLVIKANWARLNEQNTNQLLKVFNRWLPKNGTYFLSFKQSLLILGKDSDSIESNTLTQLQVLVSAMRQLKLEPTILVHNQEFDRNVYETFFEVIEPGIWLESDVQKVSQLESNNSIEFDIESVGEVKLIRLSEVEASQRSGIERQARFLVGE</sequence>
<keyword evidence="2" id="KW-1185">Reference proteome</keyword>
<reference evidence="1 2" key="1">
    <citation type="submission" date="2017-12" db="EMBL/GenBank/DDBJ databases">
        <title>Kangiella profundi FT102 completed genome.</title>
        <authorList>
            <person name="Xu J."/>
            <person name="Wang J."/>
            <person name="Lu Y."/>
        </authorList>
    </citation>
    <scope>NUCLEOTIDE SEQUENCE [LARGE SCALE GENOMIC DNA]</scope>
    <source>
        <strain evidence="1 2">FT102</strain>
    </source>
</reference>
<dbReference type="EMBL" id="CP025120">
    <property type="protein sequence ID" value="AUD79446.1"/>
    <property type="molecule type" value="Genomic_DNA"/>
</dbReference>
<dbReference type="RefSeq" id="WP_106647258.1">
    <property type="nucleotide sequence ID" value="NZ_BMGO01000001.1"/>
</dbReference>
<dbReference type="KEGG" id="kpd:CW740_09420"/>